<name>A0A369BLH7_9GAMM</name>
<accession>A0A369BLH7</accession>
<dbReference type="InterPro" id="IPR011060">
    <property type="entry name" value="RibuloseP-bd_barrel"/>
</dbReference>
<evidence type="ECO:0000313" key="1">
    <source>
        <dbReference type="EMBL" id="RCX22413.1"/>
    </source>
</evidence>
<reference evidence="1 2" key="1">
    <citation type="submission" date="2018-07" db="EMBL/GenBank/DDBJ databases">
        <title>Genomic Encyclopedia of Type Strains, Phase IV (KMG-IV): sequencing the most valuable type-strain genomes for metagenomic binning, comparative biology and taxonomic classification.</title>
        <authorList>
            <person name="Goeker M."/>
        </authorList>
    </citation>
    <scope>NUCLEOTIDE SEQUENCE [LARGE SCALE GENOMIC DNA]</scope>
    <source>
        <strain evidence="1 2">DSM 26407</strain>
    </source>
</reference>
<dbReference type="InterPro" id="IPR013785">
    <property type="entry name" value="Aldolase_TIM"/>
</dbReference>
<evidence type="ECO:0000313" key="2">
    <source>
        <dbReference type="Proteomes" id="UP000252707"/>
    </source>
</evidence>
<comment type="caution">
    <text evidence="1">The sequence shown here is derived from an EMBL/GenBank/DDBJ whole genome shotgun (WGS) entry which is preliminary data.</text>
</comment>
<protein>
    <submittedName>
        <fullName evidence="1">Uncharacterized protein</fullName>
    </submittedName>
</protein>
<proteinExistence type="predicted"/>
<organism evidence="1 2">
    <name type="scientific">Thioalbus denitrificans</name>
    <dbReference type="NCBI Taxonomy" id="547122"/>
    <lineage>
        <taxon>Bacteria</taxon>
        <taxon>Pseudomonadati</taxon>
        <taxon>Pseudomonadota</taxon>
        <taxon>Gammaproteobacteria</taxon>
        <taxon>Chromatiales</taxon>
        <taxon>Ectothiorhodospiraceae</taxon>
        <taxon>Thioalbus</taxon>
    </lineage>
</organism>
<dbReference type="Proteomes" id="UP000252707">
    <property type="component" value="Unassembled WGS sequence"/>
</dbReference>
<dbReference type="Gene3D" id="3.20.20.70">
    <property type="entry name" value="Aldolase class I"/>
    <property type="match status" value="1"/>
</dbReference>
<dbReference type="AlphaFoldDB" id="A0A369BLH7"/>
<dbReference type="RefSeq" id="WP_114281309.1">
    <property type="nucleotide sequence ID" value="NZ_QPJY01000018.1"/>
</dbReference>
<dbReference type="OrthoDB" id="5801720at2"/>
<dbReference type="SUPFAM" id="SSF51366">
    <property type="entry name" value="Ribulose-phoshate binding barrel"/>
    <property type="match status" value="1"/>
</dbReference>
<gene>
    <name evidence="1" type="ORF">DFQ59_11826</name>
</gene>
<dbReference type="EMBL" id="QPJY01000018">
    <property type="protein sequence ID" value="RCX22413.1"/>
    <property type="molecule type" value="Genomic_DNA"/>
</dbReference>
<keyword evidence="2" id="KW-1185">Reference proteome</keyword>
<sequence length="247" mass="26445">MDGIRLWVNWDAAAPVSAERLAGTDGLVVTAAGAPAPPDAWPAPVAVLCGADPEALPAWRERPDLVWVADGGVEEVARLREQFPELAWVPRLTAYRPEVRYDFPRRYNEEGFSFYVPDTATVHGYRTAPGGLALGQALERARSLGFETLWLHSRLAEQRARGFDLELVEQAGEDFRGRLWLSGGGTDERHLVNLAREGGVAAVAVAAGLCGACGGERLRLALASGAETGTPVRFAAGRGEEPPAVHG</sequence>